<keyword evidence="1" id="KW-0472">Membrane</keyword>
<evidence type="ECO:0000256" key="1">
    <source>
        <dbReference type="SAM" id="Phobius"/>
    </source>
</evidence>
<keyword evidence="3" id="KW-1185">Reference proteome</keyword>
<keyword evidence="1" id="KW-1133">Transmembrane helix</keyword>
<name>A0ABZ3IR15_9FIRM</name>
<evidence type="ECO:0000313" key="2">
    <source>
        <dbReference type="EMBL" id="XFO67887.1"/>
    </source>
</evidence>
<sequence length="123" mass="14326">MTIMLETKQATITDFGEKISMEIPSKLNIPIAVFMTFFLFFSFIFELILAFQLQHHYDAFKSFLLLIWILASGAILYAFLWGLIGKEVITIFPDKLKYEKRIIGFPWRSDMNYPSASILDSKK</sequence>
<gene>
    <name evidence="2" type="ORF">SPSIL_041060</name>
</gene>
<evidence type="ECO:0000313" key="3">
    <source>
        <dbReference type="Proteomes" id="UP000216752"/>
    </source>
</evidence>
<proteinExistence type="predicted"/>
<organism evidence="2 3">
    <name type="scientific">Sporomusa silvacetica DSM 10669</name>
    <dbReference type="NCBI Taxonomy" id="1123289"/>
    <lineage>
        <taxon>Bacteria</taxon>
        <taxon>Bacillati</taxon>
        <taxon>Bacillota</taxon>
        <taxon>Negativicutes</taxon>
        <taxon>Selenomonadales</taxon>
        <taxon>Sporomusaceae</taxon>
        <taxon>Sporomusa</taxon>
    </lineage>
</organism>
<dbReference type="RefSeq" id="WP_094602963.1">
    <property type="nucleotide sequence ID" value="NZ_CP155573.1"/>
</dbReference>
<accession>A0ABZ3IR15</accession>
<keyword evidence="1" id="KW-0812">Transmembrane</keyword>
<protein>
    <submittedName>
        <fullName evidence="2">Uncharacterized protein</fullName>
    </submittedName>
</protein>
<feature type="transmembrane region" description="Helical" evidence="1">
    <location>
        <begin position="63"/>
        <end position="84"/>
    </location>
</feature>
<feature type="transmembrane region" description="Helical" evidence="1">
    <location>
        <begin position="29"/>
        <end position="51"/>
    </location>
</feature>
<reference evidence="2" key="1">
    <citation type="submission" date="2024-05" db="EMBL/GenBank/DDBJ databases">
        <title>Isolation and characterization of Sporomusa carbonis sp. nov., a carboxydotrophic hydrogenogen in the genus of Sporomusa isolated from a charcoal burning pile.</title>
        <authorList>
            <person name="Boeer T."/>
            <person name="Rosenbaum F."/>
            <person name="Eysell L."/>
            <person name="Mueller V."/>
            <person name="Daniel R."/>
            <person name="Poehlein A."/>
        </authorList>
    </citation>
    <scope>NUCLEOTIDE SEQUENCE [LARGE SCALE GENOMIC DNA]</scope>
    <source>
        <strain evidence="2">DSM 10669</strain>
    </source>
</reference>
<dbReference type="Proteomes" id="UP000216752">
    <property type="component" value="Chromosome"/>
</dbReference>
<dbReference type="EMBL" id="CP155573">
    <property type="protein sequence ID" value="XFO67887.1"/>
    <property type="molecule type" value="Genomic_DNA"/>
</dbReference>